<keyword evidence="1" id="KW-0472">Membrane</keyword>
<feature type="transmembrane region" description="Helical" evidence="1">
    <location>
        <begin position="6"/>
        <end position="25"/>
    </location>
</feature>
<keyword evidence="1" id="KW-1133">Transmembrane helix</keyword>
<keyword evidence="3" id="KW-1185">Reference proteome</keyword>
<evidence type="ECO:0000313" key="3">
    <source>
        <dbReference type="Proteomes" id="UP001207918"/>
    </source>
</evidence>
<proteinExistence type="predicted"/>
<dbReference type="Proteomes" id="UP001207918">
    <property type="component" value="Unassembled WGS sequence"/>
</dbReference>
<accession>A0ABT3PMC9</accession>
<name>A0ABT3PMC9_9BACT</name>
<feature type="transmembrane region" description="Helical" evidence="1">
    <location>
        <begin position="32"/>
        <end position="53"/>
    </location>
</feature>
<dbReference type="Pfam" id="PF10861">
    <property type="entry name" value="DUF2784"/>
    <property type="match status" value="1"/>
</dbReference>
<evidence type="ECO:0000256" key="1">
    <source>
        <dbReference type="SAM" id="Phobius"/>
    </source>
</evidence>
<dbReference type="EMBL" id="JAGGJA010000005">
    <property type="protein sequence ID" value="MCW9707104.1"/>
    <property type="molecule type" value="Genomic_DNA"/>
</dbReference>
<feature type="transmembrane region" description="Helical" evidence="1">
    <location>
        <begin position="95"/>
        <end position="116"/>
    </location>
</feature>
<evidence type="ECO:0000313" key="2">
    <source>
        <dbReference type="EMBL" id="MCW9707104.1"/>
    </source>
</evidence>
<dbReference type="InterPro" id="IPR021218">
    <property type="entry name" value="DUF2784"/>
</dbReference>
<dbReference type="RefSeq" id="WP_265765860.1">
    <property type="nucleotide sequence ID" value="NZ_JAGGJA010000005.1"/>
</dbReference>
<reference evidence="2 3" key="1">
    <citation type="submission" date="2021-03" db="EMBL/GenBank/DDBJ databases">
        <title>Aliifodinibius sp. nov., a new bacterium isolated from saline soil.</title>
        <authorList>
            <person name="Galisteo C."/>
            <person name="De La Haba R."/>
            <person name="Sanchez-Porro C."/>
            <person name="Ventosa A."/>
        </authorList>
    </citation>
    <scope>NUCLEOTIDE SEQUENCE [LARGE SCALE GENOMIC DNA]</scope>
    <source>
        <strain evidence="2 3">1BSP15-2V2</strain>
    </source>
</reference>
<keyword evidence="1" id="KW-0812">Transmembrane</keyword>
<sequence>MYELLDIFFLSFHTALILFNLLGWIWKVTRRWNLYSLLATAFSWFVLGIWYGFGYCPCTHWHWIVRRRLGHTDMPSSYIKFLIQEWTGFSIEANIVDAGTAIFFFLALGISIYLNIKDYKKK</sequence>
<protein>
    <submittedName>
        <fullName evidence="2">DUF2784 domain-containing protein</fullName>
    </submittedName>
</protein>
<comment type="caution">
    <text evidence="2">The sequence shown here is derived from an EMBL/GenBank/DDBJ whole genome shotgun (WGS) entry which is preliminary data.</text>
</comment>
<organism evidence="2 3">
    <name type="scientific">Fodinibius salsisoli</name>
    <dbReference type="NCBI Taxonomy" id="2820877"/>
    <lineage>
        <taxon>Bacteria</taxon>
        <taxon>Pseudomonadati</taxon>
        <taxon>Balneolota</taxon>
        <taxon>Balneolia</taxon>
        <taxon>Balneolales</taxon>
        <taxon>Balneolaceae</taxon>
        <taxon>Fodinibius</taxon>
    </lineage>
</organism>
<gene>
    <name evidence="2" type="ORF">J6I44_09560</name>
</gene>